<feature type="transmembrane region" description="Helical" evidence="8">
    <location>
        <begin position="334"/>
        <end position="350"/>
    </location>
</feature>
<dbReference type="Pfam" id="PF07690">
    <property type="entry name" value="MFS_1"/>
    <property type="match status" value="1"/>
</dbReference>
<feature type="compositionally biased region" description="Polar residues" evidence="7">
    <location>
        <begin position="1"/>
        <end position="10"/>
    </location>
</feature>
<accession>A0AAF0Y2K0</accession>
<feature type="transmembrane region" description="Helical" evidence="8">
    <location>
        <begin position="416"/>
        <end position="438"/>
    </location>
</feature>
<reference evidence="10" key="1">
    <citation type="submission" date="2023-10" db="EMBL/GenBank/DDBJ databases">
        <authorList>
            <person name="Noh H."/>
        </authorList>
    </citation>
    <scope>NUCLEOTIDE SEQUENCE</scope>
    <source>
        <strain evidence="10">DUCC4014</strain>
    </source>
</reference>
<comment type="similarity">
    <text evidence="6">Belongs to the major facilitator superfamily. Allantoate permease family.</text>
</comment>
<evidence type="ECO:0000256" key="1">
    <source>
        <dbReference type="ARBA" id="ARBA00004141"/>
    </source>
</evidence>
<name>A0AAF0Y2K0_9TREE</name>
<dbReference type="RefSeq" id="XP_062622413.1">
    <property type="nucleotide sequence ID" value="XM_062766429.1"/>
</dbReference>
<feature type="transmembrane region" description="Helical" evidence="8">
    <location>
        <begin position="128"/>
        <end position="147"/>
    </location>
</feature>
<dbReference type="Proteomes" id="UP000827549">
    <property type="component" value="Chromosome 1"/>
</dbReference>
<evidence type="ECO:0000256" key="6">
    <source>
        <dbReference type="ARBA" id="ARBA00037968"/>
    </source>
</evidence>
<dbReference type="GO" id="GO:0016020">
    <property type="term" value="C:membrane"/>
    <property type="evidence" value="ECO:0007669"/>
    <property type="project" value="UniProtKB-SubCell"/>
</dbReference>
<keyword evidence="4 8" id="KW-1133">Transmembrane helix</keyword>
<keyword evidence="2" id="KW-0813">Transport</keyword>
<evidence type="ECO:0000256" key="2">
    <source>
        <dbReference type="ARBA" id="ARBA00022448"/>
    </source>
</evidence>
<dbReference type="GO" id="GO:0022857">
    <property type="term" value="F:transmembrane transporter activity"/>
    <property type="evidence" value="ECO:0007669"/>
    <property type="project" value="InterPro"/>
</dbReference>
<feature type="transmembrane region" description="Helical" evidence="8">
    <location>
        <begin position="153"/>
        <end position="176"/>
    </location>
</feature>
<keyword evidence="3 8" id="KW-0812">Transmembrane</keyword>
<dbReference type="InterPro" id="IPR036259">
    <property type="entry name" value="MFS_trans_sf"/>
</dbReference>
<sequence>MASHPNSGPHTPSADDEKRSMTQQDVVEVVNNPSHPVQYTRWQKFVSAVWDPDYYLKSEAERRLVRKLDTYMLLIDQTNLANAYVSGLKEDLHIQANEYTRMLTIYNAVYCVLQVPSNMIVMKVRPSWWLAGCELGWTIFTFAQAAAQTVPQMYVFRFFVAFFEAAFQPVSYFLLGSWYTKKELGKRMAIWFSAAPLGNAFSGYMQAAIYKGLNGNHGIAGWRWLYIVCGCMTLPAVVCVFFLVPDFPNTTKAWYITEEEREMARKRCANNGTEDVHNVVSWSAFVDMAKGWRFWLIPFMYIFYGFCVQAYQYFGIFLKSAGFSVEMRNILPSSSWIASVPFQMFIGYISDKTGSRFEVIMSVLSLQLIPAVILAIWPKSTDLKIGAFFMNVIFFTTSIIYTWISEICHANAQERGVVLGLTNTAFFAVNAWLPNVVFLQTDAPSFRKGFPTLLACLVSCMILVCVVRILYTRQEKKRAIEAGLVDGDVEQTGVGIKH</sequence>
<evidence type="ECO:0000256" key="3">
    <source>
        <dbReference type="ARBA" id="ARBA00022692"/>
    </source>
</evidence>
<comment type="subcellular location">
    <subcellularLocation>
        <location evidence="1">Membrane</location>
        <topology evidence="1">Multi-pass membrane protein</topology>
    </subcellularLocation>
</comment>
<dbReference type="InterPro" id="IPR020846">
    <property type="entry name" value="MFS_dom"/>
</dbReference>
<dbReference type="EMBL" id="CP086714">
    <property type="protein sequence ID" value="WOO76381.1"/>
    <property type="molecule type" value="Genomic_DNA"/>
</dbReference>
<protein>
    <submittedName>
        <fullName evidence="10">Pantothenate transporter liz1</fullName>
    </submittedName>
</protein>
<dbReference type="GeneID" id="87803268"/>
<evidence type="ECO:0000256" key="4">
    <source>
        <dbReference type="ARBA" id="ARBA00022989"/>
    </source>
</evidence>
<feature type="transmembrane region" description="Helical" evidence="8">
    <location>
        <begin position="357"/>
        <end position="377"/>
    </location>
</feature>
<evidence type="ECO:0000256" key="8">
    <source>
        <dbReference type="SAM" id="Phobius"/>
    </source>
</evidence>
<dbReference type="InterPro" id="IPR011701">
    <property type="entry name" value="MFS"/>
</dbReference>
<dbReference type="AlphaFoldDB" id="A0AAF0Y2K0"/>
<proteinExistence type="inferred from homology"/>
<feature type="region of interest" description="Disordered" evidence="7">
    <location>
        <begin position="1"/>
        <end position="22"/>
    </location>
</feature>
<keyword evidence="11" id="KW-1185">Reference proteome</keyword>
<feature type="transmembrane region" description="Helical" evidence="8">
    <location>
        <begin position="294"/>
        <end position="314"/>
    </location>
</feature>
<evidence type="ECO:0000256" key="5">
    <source>
        <dbReference type="ARBA" id="ARBA00023136"/>
    </source>
</evidence>
<dbReference type="SUPFAM" id="SSF103473">
    <property type="entry name" value="MFS general substrate transporter"/>
    <property type="match status" value="1"/>
</dbReference>
<keyword evidence="5 8" id="KW-0472">Membrane</keyword>
<evidence type="ECO:0000313" key="11">
    <source>
        <dbReference type="Proteomes" id="UP000827549"/>
    </source>
</evidence>
<evidence type="ECO:0000256" key="7">
    <source>
        <dbReference type="SAM" id="MobiDB-lite"/>
    </source>
</evidence>
<feature type="transmembrane region" description="Helical" evidence="8">
    <location>
        <begin position="383"/>
        <end position="404"/>
    </location>
</feature>
<dbReference type="Gene3D" id="1.20.1250.20">
    <property type="entry name" value="MFS general substrate transporter like domains"/>
    <property type="match status" value="2"/>
</dbReference>
<feature type="transmembrane region" description="Helical" evidence="8">
    <location>
        <begin position="450"/>
        <end position="471"/>
    </location>
</feature>
<dbReference type="PROSITE" id="PS50850">
    <property type="entry name" value="MFS"/>
    <property type="match status" value="1"/>
</dbReference>
<evidence type="ECO:0000259" key="9">
    <source>
        <dbReference type="PROSITE" id="PS50850"/>
    </source>
</evidence>
<gene>
    <name evidence="10" type="primary">liz1_0</name>
    <name evidence="10" type="ORF">LOC62_01G000006</name>
</gene>
<evidence type="ECO:0000313" key="10">
    <source>
        <dbReference type="EMBL" id="WOO76381.1"/>
    </source>
</evidence>
<organism evidence="10 11">
    <name type="scientific">Vanrija pseudolonga</name>
    <dbReference type="NCBI Taxonomy" id="143232"/>
    <lineage>
        <taxon>Eukaryota</taxon>
        <taxon>Fungi</taxon>
        <taxon>Dikarya</taxon>
        <taxon>Basidiomycota</taxon>
        <taxon>Agaricomycotina</taxon>
        <taxon>Tremellomycetes</taxon>
        <taxon>Trichosporonales</taxon>
        <taxon>Trichosporonaceae</taxon>
        <taxon>Vanrija</taxon>
    </lineage>
</organism>
<feature type="transmembrane region" description="Helical" evidence="8">
    <location>
        <begin position="188"/>
        <end position="210"/>
    </location>
</feature>
<feature type="transmembrane region" description="Helical" evidence="8">
    <location>
        <begin position="222"/>
        <end position="244"/>
    </location>
</feature>
<dbReference type="PANTHER" id="PTHR43791:SF39">
    <property type="entry name" value="TRANSPORTER LIZ1_SEO1, PUTATIVE (AFU_ORTHOLOGUE AFUA_3G00980)-RELATED"/>
    <property type="match status" value="1"/>
</dbReference>
<dbReference type="FunFam" id="1.20.1250.20:FF:000065">
    <property type="entry name" value="Putative MFS pantothenate transporter"/>
    <property type="match status" value="1"/>
</dbReference>
<feature type="domain" description="Major facilitator superfamily (MFS) profile" evidence="9">
    <location>
        <begin position="62"/>
        <end position="477"/>
    </location>
</feature>
<dbReference type="PANTHER" id="PTHR43791">
    <property type="entry name" value="PERMEASE-RELATED"/>
    <property type="match status" value="1"/>
</dbReference>